<dbReference type="HOGENOM" id="CLU_018153_4_2_1"/>
<comment type="caution">
    <text evidence="1">The sequence shown here is derived from an EMBL/GenBank/DDBJ whole genome shotgun (WGS) entry which is preliminary data.</text>
</comment>
<dbReference type="AlphaFoldDB" id="A0A0B1P3G2"/>
<accession>A0A0B1P3G2</accession>
<proteinExistence type="predicted"/>
<sequence length="136" mass="15423">MLSDEIERVCSERPAHLKLYGQNNSEAPHRTWMAFFTKAPRAGLRLFDESGIVRPDKKKKPLEFCKRCKDQMKTYRQAGEREYQAVKRARVAEEKAATADKIEIDLVSNQIIGEIDTPENSQAAPVEDSTAVANRS</sequence>
<organism evidence="1 2">
    <name type="scientific">Uncinula necator</name>
    <name type="common">Grape powdery mildew</name>
    <dbReference type="NCBI Taxonomy" id="52586"/>
    <lineage>
        <taxon>Eukaryota</taxon>
        <taxon>Fungi</taxon>
        <taxon>Dikarya</taxon>
        <taxon>Ascomycota</taxon>
        <taxon>Pezizomycotina</taxon>
        <taxon>Leotiomycetes</taxon>
        <taxon>Erysiphales</taxon>
        <taxon>Erysiphaceae</taxon>
        <taxon>Erysiphe</taxon>
    </lineage>
</organism>
<dbReference type="EMBL" id="JNVN01002531">
    <property type="protein sequence ID" value="KHJ31860.1"/>
    <property type="molecule type" value="Genomic_DNA"/>
</dbReference>
<keyword evidence="2" id="KW-1185">Reference proteome</keyword>
<dbReference type="Proteomes" id="UP000030854">
    <property type="component" value="Unassembled WGS sequence"/>
</dbReference>
<evidence type="ECO:0000313" key="2">
    <source>
        <dbReference type="Proteomes" id="UP000030854"/>
    </source>
</evidence>
<name>A0A0B1P3G2_UNCNE</name>
<reference evidence="1 2" key="1">
    <citation type="journal article" date="2014" name="BMC Genomics">
        <title>Adaptive genomic structural variation in the grape powdery mildew pathogen, Erysiphe necator.</title>
        <authorList>
            <person name="Jones L."/>
            <person name="Riaz S."/>
            <person name="Morales-Cruz A."/>
            <person name="Amrine K.C."/>
            <person name="McGuire B."/>
            <person name="Gubler W.D."/>
            <person name="Walker M.A."/>
            <person name="Cantu D."/>
        </authorList>
    </citation>
    <scope>NUCLEOTIDE SEQUENCE [LARGE SCALE GENOMIC DNA]</scope>
    <source>
        <strain evidence="2">c</strain>
    </source>
</reference>
<gene>
    <name evidence="1" type="ORF">EV44_g3749</name>
</gene>
<evidence type="ECO:0000313" key="1">
    <source>
        <dbReference type="EMBL" id="KHJ31860.1"/>
    </source>
</evidence>
<protein>
    <submittedName>
        <fullName evidence="1">Putative eka-like protein</fullName>
    </submittedName>
</protein>